<gene>
    <name evidence="2" type="primary">ORF181759</name>
</gene>
<proteinExistence type="predicted"/>
<dbReference type="PROSITE" id="PS50005">
    <property type="entry name" value="TPR"/>
    <property type="match status" value="1"/>
</dbReference>
<dbReference type="EMBL" id="HACG01044383">
    <property type="protein sequence ID" value="CEK91248.1"/>
    <property type="molecule type" value="Transcribed_RNA"/>
</dbReference>
<dbReference type="InterPro" id="IPR052630">
    <property type="entry name" value="TTC17"/>
</dbReference>
<feature type="repeat" description="TPR" evidence="1">
    <location>
        <begin position="236"/>
        <end position="269"/>
    </location>
</feature>
<dbReference type="PANTHER" id="PTHR16091:SF1">
    <property type="entry name" value="TETRATRICOPEPTIDE REPEAT PROTEIN 17"/>
    <property type="match status" value="1"/>
</dbReference>
<dbReference type="GO" id="GO:0005737">
    <property type="term" value="C:cytoplasm"/>
    <property type="evidence" value="ECO:0007669"/>
    <property type="project" value="TreeGrafter"/>
</dbReference>
<dbReference type="GO" id="GO:0030041">
    <property type="term" value="P:actin filament polymerization"/>
    <property type="evidence" value="ECO:0007669"/>
    <property type="project" value="TreeGrafter"/>
</dbReference>
<name>A0A0B7BE28_9EUPU</name>
<dbReference type="PANTHER" id="PTHR16091">
    <property type="entry name" value="TTC17 PROTEIN"/>
    <property type="match status" value="1"/>
</dbReference>
<organism evidence="2">
    <name type="scientific">Arion vulgaris</name>
    <dbReference type="NCBI Taxonomy" id="1028688"/>
    <lineage>
        <taxon>Eukaryota</taxon>
        <taxon>Metazoa</taxon>
        <taxon>Spiralia</taxon>
        <taxon>Lophotrochozoa</taxon>
        <taxon>Mollusca</taxon>
        <taxon>Gastropoda</taxon>
        <taxon>Heterobranchia</taxon>
        <taxon>Euthyneura</taxon>
        <taxon>Panpulmonata</taxon>
        <taxon>Eupulmonata</taxon>
        <taxon>Stylommatophora</taxon>
        <taxon>Helicina</taxon>
        <taxon>Arionoidea</taxon>
        <taxon>Arionidae</taxon>
        <taxon>Arion</taxon>
    </lineage>
</organism>
<dbReference type="AlphaFoldDB" id="A0A0B7BE28"/>
<dbReference type="SUPFAM" id="SSF48452">
    <property type="entry name" value="TPR-like"/>
    <property type="match status" value="1"/>
</dbReference>
<accession>A0A0B7BE28</accession>
<dbReference type="InterPro" id="IPR019734">
    <property type="entry name" value="TPR_rpt"/>
</dbReference>
<evidence type="ECO:0000313" key="2">
    <source>
        <dbReference type="EMBL" id="CEK91248.1"/>
    </source>
</evidence>
<dbReference type="GO" id="GO:0015629">
    <property type="term" value="C:actin cytoskeleton"/>
    <property type="evidence" value="ECO:0007669"/>
    <property type="project" value="TreeGrafter"/>
</dbReference>
<dbReference type="Gene3D" id="1.25.40.10">
    <property type="entry name" value="Tetratricopeptide repeat domain"/>
    <property type="match status" value="1"/>
</dbReference>
<sequence length="286" mass="32588">GENKVEKKEVAPPPFLGLDHLKNPSIMPWSVNIQDRDLPDMRNHYSQNSRKEWREKEECSNEAEVDFTKFRCTWLCPSVKDIDLEDYIDFENEIKGAHSEPFCFTDHVSPIRAMDHLPGIRSRADIKLAQEVGLTQVLQSLGGEPEPYALVGTRIAQALAKNSTSWLAYTLASLYWRVEGEVEYATDCLRMSLTYVPYQYRDVCLISLANILQDMSFGNDAILVARAALDVDNHLPESHFTLANLYGVMADWENAAVYYNSTLEFNPTFQPAKDRLQAIRCRGYAP</sequence>
<feature type="non-terminal residue" evidence="2">
    <location>
        <position position="1"/>
    </location>
</feature>
<dbReference type="InterPro" id="IPR011990">
    <property type="entry name" value="TPR-like_helical_dom_sf"/>
</dbReference>
<evidence type="ECO:0000256" key="1">
    <source>
        <dbReference type="PROSITE-ProRule" id="PRU00339"/>
    </source>
</evidence>
<reference evidence="2" key="1">
    <citation type="submission" date="2014-12" db="EMBL/GenBank/DDBJ databases">
        <title>Insight into the proteome of Arion vulgaris.</title>
        <authorList>
            <person name="Aradska J."/>
            <person name="Bulat T."/>
            <person name="Smidak R."/>
            <person name="Sarate P."/>
            <person name="Gangsoo J."/>
            <person name="Sialana F."/>
            <person name="Bilban M."/>
            <person name="Lubec G."/>
        </authorList>
    </citation>
    <scope>NUCLEOTIDE SEQUENCE</scope>
    <source>
        <tissue evidence="2">Skin</tissue>
    </source>
</reference>
<keyword evidence="1" id="KW-0802">TPR repeat</keyword>
<protein>
    <submittedName>
        <fullName evidence="2">Uncharacterized protein</fullName>
    </submittedName>
</protein>